<gene>
    <name evidence="2" type="ORF">SAMN02745217_01989</name>
</gene>
<dbReference type="GO" id="GO:0006355">
    <property type="term" value="P:regulation of DNA-templated transcription"/>
    <property type="evidence" value="ECO:0007669"/>
    <property type="project" value="InterPro"/>
</dbReference>
<accession>A0A1M7Y7X3</accession>
<protein>
    <submittedName>
        <fullName evidence="2">DNA-binding transcriptional regulator, MerR family</fullName>
    </submittedName>
</protein>
<name>A0A1M7Y7X3_9FIRM</name>
<dbReference type="SUPFAM" id="SSF53335">
    <property type="entry name" value="S-adenosyl-L-methionine-dependent methyltransferases"/>
    <property type="match status" value="1"/>
</dbReference>
<dbReference type="Proteomes" id="UP000184612">
    <property type="component" value="Unassembled WGS sequence"/>
</dbReference>
<dbReference type="CDD" id="cd02440">
    <property type="entry name" value="AdoMet_MTases"/>
    <property type="match status" value="1"/>
</dbReference>
<organism evidence="2 3">
    <name type="scientific">Anaerocolumna xylanovorans DSM 12503</name>
    <dbReference type="NCBI Taxonomy" id="1121345"/>
    <lineage>
        <taxon>Bacteria</taxon>
        <taxon>Bacillati</taxon>
        <taxon>Bacillota</taxon>
        <taxon>Clostridia</taxon>
        <taxon>Lachnospirales</taxon>
        <taxon>Lachnospiraceae</taxon>
        <taxon>Anaerocolumna</taxon>
    </lineage>
</organism>
<dbReference type="Gene3D" id="1.10.1660.10">
    <property type="match status" value="1"/>
</dbReference>
<dbReference type="PROSITE" id="PS50937">
    <property type="entry name" value="HTH_MERR_2"/>
    <property type="match status" value="1"/>
</dbReference>
<dbReference type="Pfam" id="PF13847">
    <property type="entry name" value="Methyltransf_31"/>
    <property type="match status" value="1"/>
</dbReference>
<dbReference type="PANTHER" id="PTHR43861:SF1">
    <property type="entry name" value="TRANS-ACONITATE 2-METHYLTRANSFERASE"/>
    <property type="match status" value="1"/>
</dbReference>
<dbReference type="CDD" id="cd01106">
    <property type="entry name" value="HTH_TipAL-Mta"/>
    <property type="match status" value="1"/>
</dbReference>
<dbReference type="Gene3D" id="3.40.50.150">
    <property type="entry name" value="Vaccinia Virus protein VP39"/>
    <property type="match status" value="1"/>
</dbReference>
<keyword evidence="3" id="KW-1185">Reference proteome</keyword>
<feature type="domain" description="HTH merR-type" evidence="1">
    <location>
        <begin position="5"/>
        <end position="74"/>
    </location>
</feature>
<dbReference type="EMBL" id="FRFD01000005">
    <property type="protein sequence ID" value="SHO48710.1"/>
    <property type="molecule type" value="Genomic_DNA"/>
</dbReference>
<reference evidence="2 3" key="1">
    <citation type="submission" date="2016-12" db="EMBL/GenBank/DDBJ databases">
        <authorList>
            <person name="Song W.-J."/>
            <person name="Kurnit D.M."/>
        </authorList>
    </citation>
    <scope>NUCLEOTIDE SEQUENCE [LARGE SCALE GENOMIC DNA]</scope>
    <source>
        <strain evidence="2 3">DSM 12503</strain>
    </source>
</reference>
<evidence type="ECO:0000313" key="2">
    <source>
        <dbReference type="EMBL" id="SHO48710.1"/>
    </source>
</evidence>
<dbReference type="InterPro" id="IPR025714">
    <property type="entry name" value="Methyltranfer_dom"/>
</dbReference>
<dbReference type="SUPFAM" id="SSF46955">
    <property type="entry name" value="Putative DNA-binding domain"/>
    <property type="match status" value="1"/>
</dbReference>
<dbReference type="GO" id="GO:0003677">
    <property type="term" value="F:DNA binding"/>
    <property type="evidence" value="ECO:0007669"/>
    <property type="project" value="UniProtKB-KW"/>
</dbReference>
<keyword evidence="2" id="KW-0238">DNA-binding</keyword>
<dbReference type="InterPro" id="IPR029063">
    <property type="entry name" value="SAM-dependent_MTases_sf"/>
</dbReference>
<dbReference type="InterPro" id="IPR009061">
    <property type="entry name" value="DNA-bd_dom_put_sf"/>
</dbReference>
<evidence type="ECO:0000259" key="1">
    <source>
        <dbReference type="PROSITE" id="PS50937"/>
    </source>
</evidence>
<dbReference type="STRING" id="1121345.SAMN02745217_01989"/>
<dbReference type="InterPro" id="IPR000551">
    <property type="entry name" value="MerR-type_HTH_dom"/>
</dbReference>
<sequence>MEDKLFTAGEIADLSGVSVRTIRYYDKRKILKPIHYSENGYRLYNQKSVETLQKIVMLKYVGFSLEQIESMIREDKDLDLKKSLAAQKALLYEKRDHMERIIRAVEKAENASEQDAWECLVNVIQVSTEKEKLEKQYHNDENLQKRINIHNYSTAKIPWMDWIYERLNIESGMKVLELGCGNGLFWKENIEQLPDNIEILLTDYSEGMLEKARKTMECYGETLKKRNIQIRFMQMDANDLQIKGEKFDLIIANHMLYHIDNREELFRNIRNILTETGRFCCSTVGITHMQELNNFIVKFDRSIEMPFQWITNKFRLENGKEQLETVFSNVELEIQDNDLRVDNVDVIYSYAYSYPGNAADILKKREKEFKKAIAKIIKDKGTMYIHKSQGIFMCKL</sequence>
<dbReference type="Pfam" id="PF13411">
    <property type="entry name" value="MerR_1"/>
    <property type="match status" value="1"/>
</dbReference>
<dbReference type="AlphaFoldDB" id="A0A1M7Y7X3"/>
<evidence type="ECO:0000313" key="3">
    <source>
        <dbReference type="Proteomes" id="UP000184612"/>
    </source>
</evidence>
<dbReference type="SMART" id="SM00422">
    <property type="entry name" value="HTH_MERR"/>
    <property type="match status" value="1"/>
</dbReference>
<dbReference type="PANTHER" id="PTHR43861">
    <property type="entry name" value="TRANS-ACONITATE 2-METHYLTRANSFERASE-RELATED"/>
    <property type="match status" value="1"/>
</dbReference>
<proteinExistence type="predicted"/>
<dbReference type="RefSeq" id="WP_073588678.1">
    <property type="nucleotide sequence ID" value="NZ_FRFD01000005.1"/>
</dbReference>
<dbReference type="PRINTS" id="PR00040">
    <property type="entry name" value="HTHMERR"/>
</dbReference>